<gene>
    <name evidence="2" type="ORF">GCM10022256_24510</name>
</gene>
<evidence type="ECO:0000313" key="3">
    <source>
        <dbReference type="Proteomes" id="UP001501594"/>
    </source>
</evidence>
<comment type="caution">
    <text evidence="2">The sequence shown here is derived from an EMBL/GenBank/DDBJ whole genome shotgun (WGS) entry which is preliminary data.</text>
</comment>
<dbReference type="InterPro" id="IPR050228">
    <property type="entry name" value="Carboxylesterase_BioH"/>
</dbReference>
<dbReference type="PANTHER" id="PTHR43194:SF2">
    <property type="entry name" value="PEROXISOMAL MEMBRANE PROTEIN LPX1"/>
    <property type="match status" value="1"/>
</dbReference>
<dbReference type="EMBL" id="BAABAU010000003">
    <property type="protein sequence ID" value="GAA4266839.1"/>
    <property type="molecule type" value="Genomic_DNA"/>
</dbReference>
<dbReference type="GO" id="GO:0016787">
    <property type="term" value="F:hydrolase activity"/>
    <property type="evidence" value="ECO:0007669"/>
    <property type="project" value="UniProtKB-KW"/>
</dbReference>
<evidence type="ECO:0000313" key="2">
    <source>
        <dbReference type="EMBL" id="GAA4266839.1"/>
    </source>
</evidence>
<protein>
    <submittedName>
        <fullName evidence="2">Alpha/beta hydrolase</fullName>
    </submittedName>
</protein>
<dbReference type="Pfam" id="PF00561">
    <property type="entry name" value="Abhydrolase_1"/>
    <property type="match status" value="1"/>
</dbReference>
<dbReference type="SUPFAM" id="SSF53474">
    <property type="entry name" value="alpha/beta-Hydrolases"/>
    <property type="match status" value="1"/>
</dbReference>
<dbReference type="PRINTS" id="PR00111">
    <property type="entry name" value="ABHYDROLASE"/>
</dbReference>
<dbReference type="Proteomes" id="UP001501594">
    <property type="component" value="Unassembled WGS sequence"/>
</dbReference>
<dbReference type="PANTHER" id="PTHR43194">
    <property type="entry name" value="HYDROLASE ALPHA/BETA FOLD FAMILY"/>
    <property type="match status" value="1"/>
</dbReference>
<reference evidence="3" key="1">
    <citation type="journal article" date="2019" name="Int. J. Syst. Evol. Microbiol.">
        <title>The Global Catalogue of Microorganisms (GCM) 10K type strain sequencing project: providing services to taxonomists for standard genome sequencing and annotation.</title>
        <authorList>
            <consortium name="The Broad Institute Genomics Platform"/>
            <consortium name="The Broad Institute Genome Sequencing Center for Infectious Disease"/>
            <person name="Wu L."/>
            <person name="Ma J."/>
        </authorList>
    </citation>
    <scope>NUCLEOTIDE SEQUENCE [LARGE SCALE GENOMIC DNA]</scope>
    <source>
        <strain evidence="3">JCM 17442</strain>
    </source>
</reference>
<dbReference type="InterPro" id="IPR000073">
    <property type="entry name" value="AB_hydrolase_1"/>
</dbReference>
<organism evidence="2 3">
    <name type="scientific">Frondihabitans peucedani</name>
    <dbReference type="NCBI Taxonomy" id="598626"/>
    <lineage>
        <taxon>Bacteria</taxon>
        <taxon>Bacillati</taxon>
        <taxon>Actinomycetota</taxon>
        <taxon>Actinomycetes</taxon>
        <taxon>Micrococcales</taxon>
        <taxon>Microbacteriaceae</taxon>
        <taxon>Frondihabitans</taxon>
    </lineage>
</organism>
<accession>A0ABP8E3N6</accession>
<keyword evidence="2" id="KW-0378">Hydrolase</keyword>
<sequence length="263" mass="28087">MERAGVSLSVTDHAGPGAPVVILHGLAGSSLEMEETARSLAPRRVLIPDARGHGASTRRPADVSRQAHVDDVVHVIEALAGEPVTLIGQSMGGHTALLVAAARPDLVERLILLEAGAGGDGTAESRIAMRAFFESWPRPFRDRAEAQAFLGDSALGRAWAADLREESGGLWPRFDVDVMIETIAAVDERPAWDEWARVTPPTLVVFAADGMFDDAARQALAGRRPDVVRVDLAAGSHDAHLDAFPQWSEAVRAFLADDGRRSA</sequence>
<proteinExistence type="predicted"/>
<dbReference type="Gene3D" id="3.40.50.1820">
    <property type="entry name" value="alpha/beta hydrolase"/>
    <property type="match status" value="1"/>
</dbReference>
<name>A0ABP8E3N6_9MICO</name>
<dbReference type="InterPro" id="IPR029058">
    <property type="entry name" value="AB_hydrolase_fold"/>
</dbReference>
<feature type="domain" description="AB hydrolase-1" evidence="1">
    <location>
        <begin position="19"/>
        <end position="242"/>
    </location>
</feature>
<evidence type="ECO:0000259" key="1">
    <source>
        <dbReference type="Pfam" id="PF00561"/>
    </source>
</evidence>
<keyword evidence="3" id="KW-1185">Reference proteome</keyword>